<evidence type="ECO:0008006" key="4">
    <source>
        <dbReference type="Google" id="ProtNLM"/>
    </source>
</evidence>
<feature type="transmembrane region" description="Helical" evidence="1">
    <location>
        <begin position="84"/>
        <end position="103"/>
    </location>
</feature>
<evidence type="ECO:0000256" key="1">
    <source>
        <dbReference type="SAM" id="Phobius"/>
    </source>
</evidence>
<organism evidence="2 3">
    <name type="scientific">Carboxylicivirga linearis</name>
    <dbReference type="NCBI Taxonomy" id="1628157"/>
    <lineage>
        <taxon>Bacteria</taxon>
        <taxon>Pseudomonadati</taxon>
        <taxon>Bacteroidota</taxon>
        <taxon>Bacteroidia</taxon>
        <taxon>Marinilabiliales</taxon>
        <taxon>Marinilabiliaceae</taxon>
        <taxon>Carboxylicivirga</taxon>
    </lineage>
</organism>
<reference evidence="2 3" key="1">
    <citation type="journal article" date="2015" name="Int. J. Syst. Evol. Microbiol.">
        <title>Carboxylicivirga linearis sp. nov., isolated from a sea cucumber culture pond.</title>
        <authorList>
            <person name="Wang F.Q."/>
            <person name="Zhou Y.X."/>
            <person name="Lin X.Z."/>
            <person name="Chen G.J."/>
            <person name="Du Z.J."/>
        </authorList>
    </citation>
    <scope>NUCLEOTIDE SEQUENCE [LARGE SCALE GENOMIC DNA]</scope>
    <source>
        <strain evidence="2 3">FB218</strain>
    </source>
</reference>
<keyword evidence="1" id="KW-0472">Membrane</keyword>
<sequence length="147" mass="17136">MKSGKNLFIDKEKIRTIDTFRIIYLVLFIMFFVLTEIGRFIYRPFIYENQINDWGIADSMGNLGGILVQLFFGLTVFNPTKVKGLRLITFFVLGYIIYEIAQPFLPKGVFDWKDIYGTLIGGLSGLLLFLLLHKVNKNNKTFYRFNL</sequence>
<gene>
    <name evidence="2" type="ORF">KEM10_00670</name>
</gene>
<dbReference type="EMBL" id="JAGUCO010000001">
    <property type="protein sequence ID" value="MBS2096767.1"/>
    <property type="molecule type" value="Genomic_DNA"/>
</dbReference>
<evidence type="ECO:0000313" key="3">
    <source>
        <dbReference type="Proteomes" id="UP000708576"/>
    </source>
</evidence>
<keyword evidence="1" id="KW-0812">Transmembrane</keyword>
<feature type="transmembrane region" description="Helical" evidence="1">
    <location>
        <begin position="21"/>
        <end position="42"/>
    </location>
</feature>
<dbReference type="RefSeq" id="WP_212212165.1">
    <property type="nucleotide sequence ID" value="NZ_JAGUCO010000001.1"/>
</dbReference>
<feature type="transmembrane region" description="Helical" evidence="1">
    <location>
        <begin position="115"/>
        <end position="132"/>
    </location>
</feature>
<keyword evidence="1" id="KW-1133">Transmembrane helix</keyword>
<name>A0ABS5JPK5_9BACT</name>
<dbReference type="Proteomes" id="UP000708576">
    <property type="component" value="Unassembled WGS sequence"/>
</dbReference>
<accession>A0ABS5JPK5</accession>
<evidence type="ECO:0000313" key="2">
    <source>
        <dbReference type="EMBL" id="MBS2096767.1"/>
    </source>
</evidence>
<keyword evidence="3" id="KW-1185">Reference proteome</keyword>
<comment type="caution">
    <text evidence="2">The sequence shown here is derived from an EMBL/GenBank/DDBJ whole genome shotgun (WGS) entry which is preliminary data.</text>
</comment>
<protein>
    <recommendedName>
        <fullName evidence="4">VanZ family protein</fullName>
    </recommendedName>
</protein>
<feature type="transmembrane region" description="Helical" evidence="1">
    <location>
        <begin position="54"/>
        <end position="77"/>
    </location>
</feature>
<proteinExistence type="predicted"/>